<evidence type="ECO:0000313" key="2">
    <source>
        <dbReference type="EMBL" id="PCI78653.1"/>
    </source>
</evidence>
<evidence type="ECO:0000256" key="1">
    <source>
        <dbReference type="SAM" id="SignalP"/>
    </source>
</evidence>
<protein>
    <recommendedName>
        <fullName evidence="4">Lipoprotein</fullName>
    </recommendedName>
</protein>
<organism evidence="2 3">
    <name type="scientific">Aerophobetes bacterium</name>
    <dbReference type="NCBI Taxonomy" id="2030807"/>
    <lineage>
        <taxon>Bacteria</taxon>
        <taxon>Candidatus Aerophobota</taxon>
    </lineage>
</organism>
<dbReference type="EMBL" id="NVUK01000002">
    <property type="protein sequence ID" value="PCI78653.1"/>
    <property type="molecule type" value="Genomic_DNA"/>
</dbReference>
<dbReference type="PROSITE" id="PS51257">
    <property type="entry name" value="PROKAR_LIPOPROTEIN"/>
    <property type="match status" value="1"/>
</dbReference>
<dbReference type="InterPro" id="IPR055922">
    <property type="entry name" value="DUF7499"/>
</dbReference>
<dbReference type="Proteomes" id="UP000218775">
    <property type="component" value="Unassembled WGS sequence"/>
</dbReference>
<keyword evidence="1" id="KW-0732">Signal</keyword>
<sequence length="224" mass="25519">MKLRLASLTLISFFSVFFFSCTKGIHDNTSAFYDDGRKKPLVAFVPVVDNSNAKVGWDLSDEFTGHLMQKLGNNSQFRLSTLDEMSSLITGLSEKQDPFSPNFQWVKQTFSKYEFVVFSELVEHDVQSKPLRGNFLDYITPSSEIVLTLRLRIFDLRGAIPKVILQELVHNKHTISNPGDLEAKGKDYWKKVTFQITPLGIAHSQLIKTAVTRIEDYIKISQSH</sequence>
<gene>
    <name evidence="2" type="ORF">COB21_00285</name>
</gene>
<dbReference type="Pfam" id="PF24330">
    <property type="entry name" value="DUF7499"/>
    <property type="match status" value="1"/>
</dbReference>
<comment type="caution">
    <text evidence="2">The sequence shown here is derived from an EMBL/GenBank/DDBJ whole genome shotgun (WGS) entry which is preliminary data.</text>
</comment>
<feature type="chain" id="PRO_5013173055" description="Lipoprotein" evidence="1">
    <location>
        <begin position="21"/>
        <end position="224"/>
    </location>
</feature>
<feature type="signal peptide" evidence="1">
    <location>
        <begin position="1"/>
        <end position="20"/>
    </location>
</feature>
<reference evidence="3" key="1">
    <citation type="submission" date="2017-08" db="EMBL/GenBank/DDBJ databases">
        <title>A dynamic microbial community with high functional redundancy inhabits the cold, oxic subseafloor aquifer.</title>
        <authorList>
            <person name="Tully B.J."/>
            <person name="Wheat C.G."/>
            <person name="Glazer B.T."/>
            <person name="Huber J.A."/>
        </authorList>
    </citation>
    <scope>NUCLEOTIDE SEQUENCE [LARGE SCALE GENOMIC DNA]</scope>
</reference>
<evidence type="ECO:0008006" key="4">
    <source>
        <dbReference type="Google" id="ProtNLM"/>
    </source>
</evidence>
<accession>A0A2A4X7R5</accession>
<dbReference type="NCBIfam" id="NF041726">
    <property type="entry name" value="lipo_CT253"/>
    <property type="match status" value="1"/>
</dbReference>
<name>A0A2A4X7R5_UNCAE</name>
<evidence type="ECO:0000313" key="3">
    <source>
        <dbReference type="Proteomes" id="UP000218775"/>
    </source>
</evidence>
<dbReference type="AlphaFoldDB" id="A0A2A4X7R5"/>
<proteinExistence type="predicted"/>